<dbReference type="InterPro" id="IPR015424">
    <property type="entry name" value="PyrdxlP-dep_Trfase"/>
</dbReference>
<organism evidence="8 9">
    <name type="scientific">Cuneatibacter caecimuris</name>
    <dbReference type="NCBI Taxonomy" id="1796618"/>
    <lineage>
        <taxon>Bacteria</taxon>
        <taxon>Bacillati</taxon>
        <taxon>Bacillota</taxon>
        <taxon>Clostridia</taxon>
        <taxon>Lachnospirales</taxon>
        <taxon>Lachnospiraceae</taxon>
        <taxon>Cuneatibacter</taxon>
    </lineage>
</organism>
<dbReference type="RefSeq" id="WP_130435507.1">
    <property type="nucleotide sequence ID" value="NZ_SGXF01000004.1"/>
</dbReference>
<dbReference type="AlphaFoldDB" id="A0A4Q7P6Q3"/>
<dbReference type="PANTHER" id="PTHR42790">
    <property type="entry name" value="AMINOTRANSFERASE"/>
    <property type="match status" value="1"/>
</dbReference>
<feature type="domain" description="Aminotransferase class I/classII large" evidence="7">
    <location>
        <begin position="61"/>
        <end position="388"/>
    </location>
</feature>
<dbReference type="GO" id="GO:1901605">
    <property type="term" value="P:alpha-amino acid metabolic process"/>
    <property type="evidence" value="ECO:0007669"/>
    <property type="project" value="TreeGrafter"/>
</dbReference>
<dbReference type="Gene3D" id="3.40.640.10">
    <property type="entry name" value="Type I PLP-dependent aspartate aminotransferase-like (Major domain)"/>
    <property type="match status" value="1"/>
</dbReference>
<evidence type="ECO:0000256" key="2">
    <source>
        <dbReference type="ARBA" id="ARBA00007441"/>
    </source>
</evidence>
<accession>A0A4Q7P6Q3</accession>
<dbReference type="InterPro" id="IPR004839">
    <property type="entry name" value="Aminotransferase_I/II_large"/>
</dbReference>
<dbReference type="GO" id="GO:0030170">
    <property type="term" value="F:pyridoxal phosphate binding"/>
    <property type="evidence" value="ECO:0007669"/>
    <property type="project" value="InterPro"/>
</dbReference>
<dbReference type="PANTHER" id="PTHR42790:SF19">
    <property type="entry name" value="KYNURENINE_ALPHA-AMINOADIPATE AMINOTRANSFERASE, MITOCHONDRIAL"/>
    <property type="match status" value="1"/>
</dbReference>
<keyword evidence="9" id="KW-1185">Reference proteome</keyword>
<dbReference type="EMBL" id="SGXF01000004">
    <property type="protein sequence ID" value="RZS94392.1"/>
    <property type="molecule type" value="Genomic_DNA"/>
</dbReference>
<dbReference type="Proteomes" id="UP000292927">
    <property type="component" value="Unassembled WGS sequence"/>
</dbReference>
<dbReference type="GO" id="GO:0008483">
    <property type="term" value="F:transaminase activity"/>
    <property type="evidence" value="ECO:0007669"/>
    <property type="project" value="UniProtKB-KW"/>
</dbReference>
<evidence type="ECO:0000313" key="8">
    <source>
        <dbReference type="EMBL" id="RZS94392.1"/>
    </source>
</evidence>
<comment type="cofactor">
    <cofactor evidence="1">
        <name>pyridoxal 5'-phosphate</name>
        <dbReference type="ChEBI" id="CHEBI:597326"/>
    </cofactor>
</comment>
<evidence type="ECO:0000256" key="5">
    <source>
        <dbReference type="ARBA" id="ARBA00022679"/>
    </source>
</evidence>
<proteinExistence type="inferred from homology"/>
<evidence type="ECO:0000313" key="9">
    <source>
        <dbReference type="Proteomes" id="UP000292927"/>
    </source>
</evidence>
<gene>
    <name evidence="8" type="ORF">EV209_2234</name>
</gene>
<keyword evidence="4" id="KW-0032">Aminotransferase</keyword>
<evidence type="ECO:0000256" key="3">
    <source>
        <dbReference type="ARBA" id="ARBA00011738"/>
    </source>
</evidence>
<dbReference type="Pfam" id="PF00155">
    <property type="entry name" value="Aminotran_1_2"/>
    <property type="match status" value="1"/>
</dbReference>
<dbReference type="SUPFAM" id="SSF53383">
    <property type="entry name" value="PLP-dependent transferases"/>
    <property type="match status" value="1"/>
</dbReference>
<evidence type="ECO:0000256" key="4">
    <source>
        <dbReference type="ARBA" id="ARBA00022576"/>
    </source>
</evidence>
<evidence type="ECO:0000256" key="6">
    <source>
        <dbReference type="ARBA" id="ARBA00022898"/>
    </source>
</evidence>
<reference evidence="8 9" key="1">
    <citation type="submission" date="2019-02" db="EMBL/GenBank/DDBJ databases">
        <title>Genomic Encyclopedia of Type Strains, Phase IV (KMG-IV): sequencing the most valuable type-strain genomes for metagenomic binning, comparative biology and taxonomic classification.</title>
        <authorList>
            <person name="Goeker M."/>
        </authorList>
    </citation>
    <scope>NUCLEOTIDE SEQUENCE [LARGE SCALE GENOMIC DNA]</scope>
    <source>
        <strain evidence="8 9">DSM 29486</strain>
    </source>
</reference>
<evidence type="ECO:0000259" key="7">
    <source>
        <dbReference type="Pfam" id="PF00155"/>
    </source>
</evidence>
<evidence type="ECO:0000256" key="1">
    <source>
        <dbReference type="ARBA" id="ARBA00001933"/>
    </source>
</evidence>
<dbReference type="Gene3D" id="3.90.1150.10">
    <property type="entry name" value="Aspartate Aminotransferase, domain 1"/>
    <property type="match status" value="1"/>
</dbReference>
<dbReference type="FunFam" id="3.40.640.10:FF:000053">
    <property type="entry name" value="Aminotransferase, class I"/>
    <property type="match status" value="1"/>
</dbReference>
<dbReference type="OrthoDB" id="9802328at2"/>
<protein>
    <submittedName>
        <fullName evidence="8">2-aminoadipate transaminase</fullName>
    </submittedName>
</protein>
<dbReference type="InterPro" id="IPR015421">
    <property type="entry name" value="PyrdxlP-dep_Trfase_major"/>
</dbReference>
<sequence length="397" mass="45095">MEHLLEELLSDRIKATPPSFIRSILKTASNPEIISFAGGLPNPVSFPQEELLVSMERIVRTYGSSLFQYSITAGLPELRQYIADRYNQKFGLHLSIDNILITTGSQQALDLISKVLLNKGDGVIVEKPSYLGAIQAFSQYQPNFYPVELTESGLNIEHLQAALQNDVKFIYTIPDFQNPTGLTYSAENRDRIYEILKEQDIFLVEDDPYGDLRFEGERLPYIGAGRLPNSILLGTFSKTVTPGMRTGFIISENTELLKYISVAKEASDLHTNIFSQYLIWDYLEHNDYDAHIAQIRKLYQTQAQFMMDAMDRYFPKSVQYTRPHGGMFLWVTLPEGISALSLFPKALEKKIAFVPGDPFYIGMKDTNTMRLNYTNADSETIDEGIHRLGDLLKDMIL</sequence>
<comment type="subunit">
    <text evidence="3">Homodimer.</text>
</comment>
<comment type="caution">
    <text evidence="8">The sequence shown here is derived from an EMBL/GenBank/DDBJ whole genome shotgun (WGS) entry which is preliminary data.</text>
</comment>
<name>A0A4Q7P6Q3_9FIRM</name>
<dbReference type="InterPro" id="IPR050859">
    <property type="entry name" value="Class-I_PLP-dep_aminotransf"/>
</dbReference>
<dbReference type="CDD" id="cd00609">
    <property type="entry name" value="AAT_like"/>
    <property type="match status" value="1"/>
</dbReference>
<dbReference type="InterPro" id="IPR015422">
    <property type="entry name" value="PyrdxlP-dep_Trfase_small"/>
</dbReference>
<comment type="similarity">
    <text evidence="2">Belongs to the class-I pyridoxal-phosphate-dependent aminotransferase family.</text>
</comment>
<keyword evidence="6" id="KW-0663">Pyridoxal phosphate</keyword>
<keyword evidence="5" id="KW-0808">Transferase</keyword>